<dbReference type="PANTHER" id="PTHR33711:SF7">
    <property type="entry name" value="INTRADIOL RING-CLEAVAGE DIOXYGENASES DOMAIN-CONTAINING PROTEIN-RELATED"/>
    <property type="match status" value="1"/>
</dbReference>
<keyword evidence="6" id="KW-1185">Reference proteome</keyword>
<evidence type="ECO:0000256" key="3">
    <source>
        <dbReference type="ARBA" id="ARBA00023002"/>
    </source>
</evidence>
<comment type="caution">
    <text evidence="5">The sequence shown here is derived from an EMBL/GenBank/DDBJ whole genome shotgun (WGS) entry which is preliminary data.</text>
</comment>
<sequence>MSNATRNEGQLVCDVVGLEPLVDEITNRTESSASEPTETTGLGPFYRANAPIMRMGDSIVHGIPHGDHTFMHGRVIDFQTGTPIEGAELDLWHTAPNGLYEQQDPNQVDFNLRGRFFTGKDGEYALYCLRPTAYPIPDDGPAGKLLKLLDRHPMRPGHIHFILRAPGYKSITTQLFDRNCRYVTDDAAFATKQDLLVDFVPLEGDPQAGFELKYDFRMATLESKQRI</sequence>
<keyword evidence="2" id="KW-0223">Dioxygenase</keyword>
<dbReference type="InterPro" id="IPR050770">
    <property type="entry name" value="Intradiol_RC_Dioxygenase"/>
</dbReference>
<comment type="similarity">
    <text evidence="1">Belongs to the intradiol ring-cleavage dioxygenase family.</text>
</comment>
<dbReference type="Gene3D" id="2.60.130.10">
    <property type="entry name" value="Aromatic compound dioxygenase"/>
    <property type="match status" value="1"/>
</dbReference>
<dbReference type="InterPro" id="IPR015889">
    <property type="entry name" value="Intradiol_dOase_core"/>
</dbReference>
<dbReference type="SUPFAM" id="SSF49482">
    <property type="entry name" value="Aromatic compound dioxygenase"/>
    <property type="match status" value="1"/>
</dbReference>
<evidence type="ECO:0000313" key="5">
    <source>
        <dbReference type="EMBL" id="MDI1492741.1"/>
    </source>
</evidence>
<evidence type="ECO:0000256" key="2">
    <source>
        <dbReference type="ARBA" id="ARBA00022964"/>
    </source>
</evidence>
<dbReference type="Proteomes" id="UP001161017">
    <property type="component" value="Unassembled WGS sequence"/>
</dbReference>
<dbReference type="InterPro" id="IPR000627">
    <property type="entry name" value="Intradiol_dOase_C"/>
</dbReference>
<evidence type="ECO:0000256" key="1">
    <source>
        <dbReference type="ARBA" id="ARBA00007825"/>
    </source>
</evidence>
<protein>
    <recommendedName>
        <fullName evidence="4">Intradiol ring-cleavage dioxygenases domain-containing protein</fullName>
    </recommendedName>
</protein>
<dbReference type="Pfam" id="PF00775">
    <property type="entry name" value="Dioxygenase_C"/>
    <property type="match status" value="1"/>
</dbReference>
<reference evidence="5" key="1">
    <citation type="journal article" date="2023" name="Genome Biol. Evol.">
        <title>First Whole Genome Sequence and Flow Cytometry Genome Size Data for the Lichen-Forming Fungus Ramalina farinacea (Ascomycota).</title>
        <authorList>
            <person name="Llewellyn T."/>
            <person name="Mian S."/>
            <person name="Hill R."/>
            <person name="Leitch I.J."/>
            <person name="Gaya E."/>
        </authorList>
    </citation>
    <scope>NUCLEOTIDE SEQUENCE</scope>
    <source>
        <strain evidence="5">LIQ254RAFAR</strain>
    </source>
</reference>
<evidence type="ECO:0000313" key="6">
    <source>
        <dbReference type="Proteomes" id="UP001161017"/>
    </source>
</evidence>
<dbReference type="PANTHER" id="PTHR33711">
    <property type="entry name" value="DIOXYGENASE, PUTATIVE (AFU_ORTHOLOGUE AFUA_2G02910)-RELATED"/>
    <property type="match status" value="1"/>
</dbReference>
<dbReference type="AlphaFoldDB" id="A0AA43QU85"/>
<dbReference type="EMBL" id="JAPUFD010000021">
    <property type="protein sequence ID" value="MDI1492741.1"/>
    <property type="molecule type" value="Genomic_DNA"/>
</dbReference>
<evidence type="ECO:0000259" key="4">
    <source>
        <dbReference type="Pfam" id="PF00775"/>
    </source>
</evidence>
<name>A0AA43QU85_9LECA</name>
<proteinExistence type="inferred from homology"/>
<dbReference type="GO" id="GO:0016702">
    <property type="term" value="F:oxidoreductase activity, acting on single donors with incorporation of molecular oxygen, incorporation of two atoms of oxygen"/>
    <property type="evidence" value="ECO:0007669"/>
    <property type="project" value="InterPro"/>
</dbReference>
<accession>A0AA43QU85</accession>
<feature type="domain" description="Intradiol ring-cleavage dioxygenases" evidence="4">
    <location>
        <begin position="43"/>
        <end position="218"/>
    </location>
</feature>
<dbReference type="GO" id="GO:0008199">
    <property type="term" value="F:ferric iron binding"/>
    <property type="evidence" value="ECO:0007669"/>
    <property type="project" value="InterPro"/>
</dbReference>
<gene>
    <name evidence="5" type="ORF">OHK93_004523</name>
</gene>
<organism evidence="5 6">
    <name type="scientific">Ramalina farinacea</name>
    <dbReference type="NCBI Taxonomy" id="258253"/>
    <lineage>
        <taxon>Eukaryota</taxon>
        <taxon>Fungi</taxon>
        <taxon>Dikarya</taxon>
        <taxon>Ascomycota</taxon>
        <taxon>Pezizomycotina</taxon>
        <taxon>Lecanoromycetes</taxon>
        <taxon>OSLEUM clade</taxon>
        <taxon>Lecanoromycetidae</taxon>
        <taxon>Lecanorales</taxon>
        <taxon>Lecanorineae</taxon>
        <taxon>Ramalinaceae</taxon>
        <taxon>Ramalina</taxon>
    </lineage>
</organism>
<keyword evidence="3" id="KW-0560">Oxidoreductase</keyword>